<accession>A0A1I5W0K6</accession>
<sequence length="68" mass="8118">MQPAIEIQAACLPIPEGYFSEVAICQCCKQAMLRERITKRYCSDKCKDRAYWYRRKLREQEIPQDESE</sequence>
<name>A0A1I5W0K6_9GAMM</name>
<organism evidence="1 2">
    <name type="scientific">Geopseudomonas sagittaria</name>
    <dbReference type="NCBI Taxonomy" id="1135990"/>
    <lineage>
        <taxon>Bacteria</taxon>
        <taxon>Pseudomonadati</taxon>
        <taxon>Pseudomonadota</taxon>
        <taxon>Gammaproteobacteria</taxon>
        <taxon>Pseudomonadales</taxon>
        <taxon>Pseudomonadaceae</taxon>
        <taxon>Geopseudomonas</taxon>
    </lineage>
</organism>
<dbReference type="EMBL" id="FOXM01000012">
    <property type="protein sequence ID" value="SFQ13221.1"/>
    <property type="molecule type" value="Genomic_DNA"/>
</dbReference>
<protein>
    <submittedName>
        <fullName evidence="1">Uncharacterized protein</fullName>
    </submittedName>
</protein>
<proteinExistence type="predicted"/>
<reference evidence="2" key="1">
    <citation type="submission" date="2016-10" db="EMBL/GenBank/DDBJ databases">
        <authorList>
            <person name="Varghese N."/>
            <person name="Submissions S."/>
        </authorList>
    </citation>
    <scope>NUCLEOTIDE SEQUENCE [LARGE SCALE GENOMIC DNA]</scope>
    <source>
        <strain evidence="2">JCM 18195</strain>
    </source>
</reference>
<keyword evidence="2" id="KW-1185">Reference proteome</keyword>
<dbReference type="OrthoDB" id="1003442at2"/>
<evidence type="ECO:0000313" key="1">
    <source>
        <dbReference type="EMBL" id="SFQ13221.1"/>
    </source>
</evidence>
<dbReference type="Proteomes" id="UP000243084">
    <property type="component" value="Unassembled WGS sequence"/>
</dbReference>
<evidence type="ECO:0000313" key="2">
    <source>
        <dbReference type="Proteomes" id="UP000243084"/>
    </source>
</evidence>
<gene>
    <name evidence="1" type="ORF">SAMN05216229_11227</name>
</gene>
<dbReference type="AlphaFoldDB" id="A0A1I5W0K6"/>
<dbReference type="RefSeq" id="WP_139231063.1">
    <property type="nucleotide sequence ID" value="NZ_FOXM01000012.1"/>
</dbReference>